<protein>
    <recommendedName>
        <fullName evidence="2">phospholipase D</fullName>
        <ecNumber evidence="2">3.1.4.4</ecNumber>
    </recommendedName>
</protein>
<evidence type="ECO:0000256" key="1">
    <source>
        <dbReference type="ARBA" id="ARBA00008664"/>
    </source>
</evidence>
<proteinExistence type="inferred from homology"/>
<dbReference type="CDD" id="cd09172">
    <property type="entry name" value="PLDc_Nuc_like_unchar1_1"/>
    <property type="match status" value="1"/>
</dbReference>
<dbReference type="InterPro" id="IPR051406">
    <property type="entry name" value="PLD_domain"/>
</dbReference>
<sequence length="639" mass="70009">MLASEVATMSVSTATTGPFRLSARQGDAKTLLSWDLDEGATTGLAGFTISAQPPGGAAYFLYNRLTFADPSAHAQDPAQPTRASINSPFHTFRWVHHPGLVHQGLQPNLGRYTYTVTPRYFVDRSMAPIDRALGASLAIDVAPFRKGRLRVGFTRGFVQSQAYADHFGPKATFEPHNPELVWDTSQIAGVATNGTSFTFEDEHRWLGFTARPLILELLDEVRVDPDMTLDVFAYDLNEPAILTRLLDPTLAARTRIILDNAALHHDAKPPASGGRKPEDEFAERFAALPGSQLKRGHFGRYSHNKVLIASRKNRARKVLTGSTNFSTTGLYVNSNHVLVFDDPKVAKTYRTVFDASWEGDVTRRSWIETGLDQSAVSFVTAHVPSTTIHFSPHSNENATSILGRLLGRLDRETTATPASGRSVLFAVMELNTRRKKGSPPASDDERRAGNPVYFALNELHADPACFSYGISDNPDGIKLYRPGQPGGVLVTGKPTAVRLPPPFSQVPRVAGHQIHHKFVVCGFNGEAPVVYCGSSNLALRGEQVNGDNLIEINDPDVATAFAIEAIELVDHFNFLDGFSTHGSSQKINTARPVEAAARIGWHLGTTDLWVHKFYDPDDLRCRDRCLFAEQFANPVATAS</sequence>
<dbReference type="GO" id="GO:0016891">
    <property type="term" value="F:RNA endonuclease activity producing 5'-phosphomonoesters, hydrolytic mechanism"/>
    <property type="evidence" value="ECO:0007669"/>
    <property type="project" value="TreeGrafter"/>
</dbReference>
<name>A0A936ND27_9ACTN</name>
<keyword evidence="4" id="KW-0443">Lipid metabolism</keyword>
<dbReference type="Gene3D" id="3.30.870.10">
    <property type="entry name" value="Endonuclease Chain A"/>
    <property type="match status" value="2"/>
</dbReference>
<dbReference type="EMBL" id="JADJZA010000007">
    <property type="protein sequence ID" value="MBK9297466.1"/>
    <property type="molecule type" value="Genomic_DNA"/>
</dbReference>
<accession>A0A936ND27</accession>
<comment type="caution">
    <text evidence="5">The sequence shown here is derived from an EMBL/GenBank/DDBJ whole genome shotgun (WGS) entry which is preliminary data.</text>
</comment>
<evidence type="ECO:0000256" key="2">
    <source>
        <dbReference type="ARBA" id="ARBA00012027"/>
    </source>
</evidence>
<evidence type="ECO:0000313" key="6">
    <source>
        <dbReference type="Proteomes" id="UP000727993"/>
    </source>
</evidence>
<reference evidence="5 6" key="1">
    <citation type="submission" date="2020-10" db="EMBL/GenBank/DDBJ databases">
        <title>Connecting structure to function with the recovery of over 1000 high-quality activated sludge metagenome-assembled genomes encoding full-length rRNA genes using long-read sequencing.</title>
        <authorList>
            <person name="Singleton C.M."/>
            <person name="Petriglieri F."/>
            <person name="Kristensen J.M."/>
            <person name="Kirkegaard R.H."/>
            <person name="Michaelsen T.Y."/>
            <person name="Andersen M.H."/>
            <person name="Karst S.M."/>
            <person name="Dueholm M.S."/>
            <person name="Nielsen P.H."/>
            <person name="Albertsen M."/>
        </authorList>
    </citation>
    <scope>NUCLEOTIDE SEQUENCE [LARGE SCALE GENOMIC DNA]</scope>
    <source>
        <strain evidence="5">Lyne_18-Q3-R50-59_MAXAC.006</strain>
    </source>
</reference>
<organism evidence="5 6">
    <name type="scientific">Candidatus Neomicrothrix subdominans</name>
    <dbReference type="NCBI Taxonomy" id="2954438"/>
    <lineage>
        <taxon>Bacteria</taxon>
        <taxon>Bacillati</taxon>
        <taxon>Actinomycetota</taxon>
        <taxon>Acidimicrobiia</taxon>
        <taxon>Acidimicrobiales</taxon>
        <taxon>Microthrixaceae</taxon>
        <taxon>Candidatus Neomicrothrix</taxon>
    </lineage>
</organism>
<dbReference type="SUPFAM" id="SSF56024">
    <property type="entry name" value="Phospholipase D/nuclease"/>
    <property type="match status" value="2"/>
</dbReference>
<evidence type="ECO:0000256" key="4">
    <source>
        <dbReference type="ARBA" id="ARBA00023098"/>
    </source>
</evidence>
<dbReference type="PANTHER" id="PTHR43856">
    <property type="entry name" value="CARDIOLIPIN HYDROLASE"/>
    <property type="match status" value="1"/>
</dbReference>
<keyword evidence="3" id="KW-0442">Lipid degradation</keyword>
<dbReference type="PANTHER" id="PTHR43856:SF1">
    <property type="entry name" value="MITOCHONDRIAL CARDIOLIPIN HYDROLASE"/>
    <property type="match status" value="1"/>
</dbReference>
<evidence type="ECO:0000256" key="3">
    <source>
        <dbReference type="ARBA" id="ARBA00022963"/>
    </source>
</evidence>
<dbReference type="GO" id="GO:0004630">
    <property type="term" value="F:phospholipase D activity"/>
    <property type="evidence" value="ECO:0007669"/>
    <property type="project" value="UniProtKB-EC"/>
</dbReference>
<evidence type="ECO:0000313" key="5">
    <source>
        <dbReference type="EMBL" id="MBK9297466.1"/>
    </source>
</evidence>
<dbReference type="AlphaFoldDB" id="A0A936ND27"/>
<dbReference type="GO" id="GO:0016042">
    <property type="term" value="P:lipid catabolic process"/>
    <property type="evidence" value="ECO:0007669"/>
    <property type="project" value="UniProtKB-KW"/>
</dbReference>
<dbReference type="EC" id="3.1.4.4" evidence="2"/>
<dbReference type="Proteomes" id="UP000727993">
    <property type="component" value="Unassembled WGS sequence"/>
</dbReference>
<comment type="similarity">
    <text evidence="1">Belongs to the phospholipase D family.</text>
</comment>
<gene>
    <name evidence="5" type="ORF">IPN02_11670</name>
</gene>